<accession>A0ABN9V349</accession>
<comment type="caution">
    <text evidence="2">The sequence shown here is derived from an EMBL/GenBank/DDBJ whole genome shotgun (WGS) entry which is preliminary data.</text>
</comment>
<evidence type="ECO:0000313" key="2">
    <source>
        <dbReference type="EMBL" id="CAK0867034.1"/>
    </source>
</evidence>
<feature type="region of interest" description="Disordered" evidence="1">
    <location>
        <begin position="80"/>
        <end position="130"/>
    </location>
</feature>
<name>A0ABN9V349_9DINO</name>
<evidence type="ECO:0000256" key="1">
    <source>
        <dbReference type="SAM" id="MobiDB-lite"/>
    </source>
</evidence>
<evidence type="ECO:0000313" key="3">
    <source>
        <dbReference type="Proteomes" id="UP001189429"/>
    </source>
</evidence>
<protein>
    <submittedName>
        <fullName evidence="2">Uncharacterized protein</fullName>
    </submittedName>
</protein>
<gene>
    <name evidence="2" type="ORF">PCOR1329_LOCUS54061</name>
</gene>
<proteinExistence type="predicted"/>
<feature type="compositionally biased region" description="Polar residues" evidence="1">
    <location>
        <begin position="120"/>
        <end position="130"/>
    </location>
</feature>
<dbReference type="Proteomes" id="UP001189429">
    <property type="component" value="Unassembled WGS sequence"/>
</dbReference>
<keyword evidence="3" id="KW-1185">Reference proteome</keyword>
<reference evidence="2" key="1">
    <citation type="submission" date="2023-10" db="EMBL/GenBank/DDBJ databases">
        <authorList>
            <person name="Chen Y."/>
            <person name="Shah S."/>
            <person name="Dougan E. K."/>
            <person name="Thang M."/>
            <person name="Chan C."/>
        </authorList>
    </citation>
    <scope>NUCLEOTIDE SEQUENCE [LARGE SCALE GENOMIC DNA]</scope>
</reference>
<dbReference type="EMBL" id="CAUYUJ010016602">
    <property type="protein sequence ID" value="CAK0867034.1"/>
    <property type="molecule type" value="Genomic_DNA"/>
</dbReference>
<sequence length="130" mass="14552">MHSSRPHTLVFILNSKALARGEVPEIASVGIIFPTWGVTASGALQYHQRSVGQLVRFLKDLSIAPLETWKPSRALWAPQRTQKARAWGPRRARGRPPHGVPDQIASTTHPEIQPRRREYTSSLSRSICDP</sequence>
<organism evidence="2 3">
    <name type="scientific">Prorocentrum cordatum</name>
    <dbReference type="NCBI Taxonomy" id="2364126"/>
    <lineage>
        <taxon>Eukaryota</taxon>
        <taxon>Sar</taxon>
        <taxon>Alveolata</taxon>
        <taxon>Dinophyceae</taxon>
        <taxon>Prorocentrales</taxon>
        <taxon>Prorocentraceae</taxon>
        <taxon>Prorocentrum</taxon>
    </lineage>
</organism>